<evidence type="ECO:0000256" key="5">
    <source>
        <dbReference type="ARBA" id="ARBA00013155"/>
    </source>
</evidence>
<protein>
    <recommendedName>
        <fullName evidence="6 12">Diaminobutyrate--2-oxoglutarate transaminase</fullName>
        <ecNumber evidence="5 12">2.6.1.76</ecNumber>
    </recommendedName>
    <alternativeName>
        <fullName evidence="12">DABA aminotransferase</fullName>
    </alternativeName>
</protein>
<dbReference type="InterPro" id="IPR004637">
    <property type="entry name" value="Dat"/>
</dbReference>
<name>A0ABN2Z406_9MICC</name>
<dbReference type="PANTHER" id="PTHR43552:SF2">
    <property type="entry name" value="DIAMINOBUTYRATE--2-OXOGLUTARATE TRANSAMINASE"/>
    <property type="match status" value="1"/>
</dbReference>
<organism evidence="13 14">
    <name type="scientific">Arthrobacter humicola</name>
    <dbReference type="NCBI Taxonomy" id="409291"/>
    <lineage>
        <taxon>Bacteria</taxon>
        <taxon>Bacillati</taxon>
        <taxon>Actinomycetota</taxon>
        <taxon>Actinomycetes</taxon>
        <taxon>Micrococcales</taxon>
        <taxon>Micrococcaceae</taxon>
        <taxon>Arthrobacter</taxon>
    </lineage>
</organism>
<dbReference type="RefSeq" id="WP_344365343.1">
    <property type="nucleotide sequence ID" value="NZ_BAAAQB010000030.1"/>
</dbReference>
<evidence type="ECO:0000256" key="1">
    <source>
        <dbReference type="ARBA" id="ARBA00001933"/>
    </source>
</evidence>
<keyword evidence="14" id="KW-1185">Reference proteome</keyword>
<evidence type="ECO:0000256" key="2">
    <source>
        <dbReference type="ARBA" id="ARBA00002189"/>
    </source>
</evidence>
<dbReference type="PROSITE" id="PS00600">
    <property type="entry name" value="AA_TRANSFER_CLASS_3"/>
    <property type="match status" value="1"/>
</dbReference>
<dbReference type="Pfam" id="PF00202">
    <property type="entry name" value="Aminotran_3"/>
    <property type="match status" value="1"/>
</dbReference>
<dbReference type="EMBL" id="BAAAQB010000030">
    <property type="protein sequence ID" value="GAA2136423.1"/>
    <property type="molecule type" value="Genomic_DNA"/>
</dbReference>
<evidence type="ECO:0000256" key="7">
    <source>
        <dbReference type="ARBA" id="ARBA00022576"/>
    </source>
</evidence>
<proteinExistence type="inferred from homology"/>
<keyword evidence="8 12" id="KW-0808">Transferase</keyword>
<dbReference type="PANTHER" id="PTHR43552">
    <property type="entry name" value="DIAMINOBUTYRATE--2-OXOGLUTARATE AMINOTRANSFERASE"/>
    <property type="match status" value="1"/>
</dbReference>
<comment type="catalytic activity">
    <reaction evidence="10 12">
        <text>L-2,4-diaminobutanoate + 2-oxoglutarate = L-aspartate 4-semialdehyde + L-glutamate</text>
        <dbReference type="Rhea" id="RHEA:11160"/>
        <dbReference type="ChEBI" id="CHEBI:16810"/>
        <dbReference type="ChEBI" id="CHEBI:29985"/>
        <dbReference type="ChEBI" id="CHEBI:58761"/>
        <dbReference type="ChEBI" id="CHEBI:537519"/>
        <dbReference type="EC" id="2.6.1.76"/>
    </reaction>
</comment>
<evidence type="ECO:0000256" key="3">
    <source>
        <dbReference type="ARBA" id="ARBA00004946"/>
    </source>
</evidence>
<dbReference type="InterPro" id="IPR012773">
    <property type="entry name" value="Ectoine_EctB"/>
</dbReference>
<evidence type="ECO:0000256" key="6">
    <source>
        <dbReference type="ARBA" id="ARBA00014798"/>
    </source>
</evidence>
<evidence type="ECO:0000256" key="12">
    <source>
        <dbReference type="RuleBase" id="RU365034"/>
    </source>
</evidence>
<comment type="caution">
    <text evidence="13">The sequence shown here is derived from an EMBL/GenBank/DDBJ whole genome shotgun (WGS) entry which is preliminary data.</text>
</comment>
<dbReference type="Gene3D" id="3.40.640.10">
    <property type="entry name" value="Type I PLP-dependent aspartate aminotransferase-like (Major domain)"/>
    <property type="match status" value="1"/>
</dbReference>
<dbReference type="EC" id="2.6.1.76" evidence="5 12"/>
<sequence>MDIFETLESEVRCYCRSWDTVFERAAGSTLYGEDGREYLDFFSGAGALNYGHNNPVLLRPLVDYLLSGAIVHSLDMKTPAKRRFLESFQEFILKPRHLDYKVMFPGPTGTNSVEAALKLARKVTGRQHILSFTNAFHGMTLGSLSVTGNSMKRQGAGVPLTNASSMPYDGFFDGQTPDFLWLRHALEDSGSGLDKPAAVIVETVQGEGGLRAARASWLQGLAELCHQHDILLIVDDVQAGCGRTGTFFSFEEAAITPDIVCLSKSISGFGLPMALTLFKPELDIWKPGEHNGTFRGHNPAFVTGAAALEHYWQDGRFESHVAGLITQLHDGLSQIAAGIDGAAVRGRGLLAGVYYPHPGTAEKIAAESFARGLLVETSGPQGEVIKAMPALTMSHENLRKGLDILAGAAEAVTGVPVALASTV</sequence>
<dbReference type="CDD" id="cd00610">
    <property type="entry name" value="OAT_like"/>
    <property type="match status" value="1"/>
</dbReference>
<comment type="cofactor">
    <cofactor evidence="1 12">
        <name>pyridoxal 5'-phosphate</name>
        <dbReference type="ChEBI" id="CHEBI:597326"/>
    </cofactor>
</comment>
<dbReference type="Proteomes" id="UP001500102">
    <property type="component" value="Unassembled WGS sequence"/>
</dbReference>
<dbReference type="InterPro" id="IPR015421">
    <property type="entry name" value="PyrdxlP-dep_Trfase_major"/>
</dbReference>
<keyword evidence="9 11" id="KW-0663">Pyridoxal phosphate</keyword>
<dbReference type="Gene3D" id="3.90.1150.10">
    <property type="entry name" value="Aspartate Aminotransferase, domain 1"/>
    <property type="match status" value="1"/>
</dbReference>
<dbReference type="NCBIfam" id="TIGR00709">
    <property type="entry name" value="dat"/>
    <property type="match status" value="1"/>
</dbReference>
<evidence type="ECO:0000256" key="9">
    <source>
        <dbReference type="ARBA" id="ARBA00022898"/>
    </source>
</evidence>
<dbReference type="SUPFAM" id="SSF53383">
    <property type="entry name" value="PLP-dependent transferases"/>
    <property type="match status" value="1"/>
</dbReference>
<evidence type="ECO:0000256" key="8">
    <source>
        <dbReference type="ARBA" id="ARBA00022679"/>
    </source>
</evidence>
<reference evidence="13 14" key="1">
    <citation type="journal article" date="2019" name="Int. J. Syst. Evol. Microbiol.">
        <title>The Global Catalogue of Microorganisms (GCM) 10K type strain sequencing project: providing services to taxonomists for standard genome sequencing and annotation.</title>
        <authorList>
            <consortium name="The Broad Institute Genomics Platform"/>
            <consortium name="The Broad Institute Genome Sequencing Center for Infectious Disease"/>
            <person name="Wu L."/>
            <person name="Ma J."/>
        </authorList>
    </citation>
    <scope>NUCLEOTIDE SEQUENCE [LARGE SCALE GENOMIC DNA]</scope>
    <source>
        <strain evidence="13 14">JCM 15921</strain>
    </source>
</reference>
<keyword evidence="7 12" id="KW-0032">Aminotransferase</keyword>
<dbReference type="InterPro" id="IPR015422">
    <property type="entry name" value="PyrdxlP-dep_Trfase_small"/>
</dbReference>
<dbReference type="InterPro" id="IPR005814">
    <property type="entry name" value="Aminotrans_3"/>
</dbReference>
<dbReference type="InterPro" id="IPR015424">
    <property type="entry name" value="PyrdxlP-dep_Trfase"/>
</dbReference>
<evidence type="ECO:0000256" key="11">
    <source>
        <dbReference type="RuleBase" id="RU003560"/>
    </source>
</evidence>
<evidence type="ECO:0000256" key="10">
    <source>
        <dbReference type="ARBA" id="ARBA00049111"/>
    </source>
</evidence>
<evidence type="ECO:0000313" key="14">
    <source>
        <dbReference type="Proteomes" id="UP001500102"/>
    </source>
</evidence>
<dbReference type="NCBIfam" id="NF006733">
    <property type="entry name" value="PRK09264.1"/>
    <property type="match status" value="1"/>
</dbReference>
<comment type="function">
    <text evidence="2 12">Catalyzes reversively the conversion of L-aspartate beta-semialdehyde (ASA) to L-2,4-diaminobutyrate (DABA) by transamination with L-glutamate.</text>
</comment>
<dbReference type="InterPro" id="IPR049704">
    <property type="entry name" value="Aminotrans_3_PPA_site"/>
</dbReference>
<dbReference type="PIRSF" id="PIRSF000521">
    <property type="entry name" value="Transaminase_4ab_Lys_Orn"/>
    <property type="match status" value="1"/>
</dbReference>
<gene>
    <name evidence="13" type="primary">ectB</name>
    <name evidence="13" type="ORF">GCM10009825_21630</name>
</gene>
<evidence type="ECO:0000256" key="4">
    <source>
        <dbReference type="ARBA" id="ARBA00008954"/>
    </source>
</evidence>
<comment type="similarity">
    <text evidence="4 11">Belongs to the class-III pyridoxal-phosphate-dependent aminotransferase family.</text>
</comment>
<accession>A0ABN2Z406</accession>
<evidence type="ECO:0000313" key="13">
    <source>
        <dbReference type="EMBL" id="GAA2136423.1"/>
    </source>
</evidence>
<dbReference type="NCBIfam" id="TIGR02407">
    <property type="entry name" value="ectoine_ectB"/>
    <property type="match status" value="1"/>
</dbReference>
<comment type="pathway">
    <text evidence="3 12">Amine and polyamine biosynthesis; ectoine biosynthesis; L-ectoine from L-aspartate 4-semialdehyde: step 1/3.</text>
</comment>